<protein>
    <recommendedName>
        <fullName evidence="3">HEPN domain-containing protein</fullName>
    </recommendedName>
</protein>
<dbReference type="STRING" id="1445510.YC6258_01221"/>
<dbReference type="HOGENOM" id="CLU_2232755_0_0_6"/>
<dbReference type="KEGG" id="gsn:YC6258_01221"/>
<evidence type="ECO:0008006" key="3">
    <source>
        <dbReference type="Google" id="ProtNLM"/>
    </source>
</evidence>
<name>A0A0C5VSM3_9GAMM</name>
<reference evidence="1 2" key="1">
    <citation type="submission" date="2014-01" db="EMBL/GenBank/DDBJ databases">
        <title>Full genme sequencing of cellulolytic bacterium Gynuella sunshinyii YC6258T gen. nov., sp. nov.</title>
        <authorList>
            <person name="Khan H."/>
            <person name="Chung E.J."/>
            <person name="Chung Y.R."/>
        </authorList>
    </citation>
    <scope>NUCLEOTIDE SEQUENCE [LARGE SCALE GENOMIC DNA]</scope>
    <source>
        <strain evidence="1 2">YC6258</strain>
    </source>
</reference>
<evidence type="ECO:0000313" key="1">
    <source>
        <dbReference type="EMBL" id="AJQ93269.1"/>
    </source>
</evidence>
<gene>
    <name evidence="1" type="ORF">YC6258_01221</name>
</gene>
<keyword evidence="2" id="KW-1185">Reference proteome</keyword>
<evidence type="ECO:0000313" key="2">
    <source>
        <dbReference type="Proteomes" id="UP000032266"/>
    </source>
</evidence>
<dbReference type="RefSeq" id="WP_044616119.1">
    <property type="nucleotide sequence ID" value="NZ_CP007142.1"/>
</dbReference>
<accession>A0A0C5VSM3</accession>
<dbReference type="AlphaFoldDB" id="A0A0C5VSM3"/>
<organism evidence="1 2">
    <name type="scientific">Gynuella sunshinyii YC6258</name>
    <dbReference type="NCBI Taxonomy" id="1445510"/>
    <lineage>
        <taxon>Bacteria</taxon>
        <taxon>Pseudomonadati</taxon>
        <taxon>Pseudomonadota</taxon>
        <taxon>Gammaproteobacteria</taxon>
        <taxon>Oceanospirillales</taxon>
        <taxon>Saccharospirillaceae</taxon>
        <taxon>Gynuella</taxon>
    </lineage>
</organism>
<dbReference type="EMBL" id="CP007142">
    <property type="protein sequence ID" value="AJQ93269.1"/>
    <property type="molecule type" value="Genomic_DNA"/>
</dbReference>
<dbReference type="Proteomes" id="UP000032266">
    <property type="component" value="Chromosome"/>
</dbReference>
<dbReference type="Gene3D" id="1.20.120.330">
    <property type="entry name" value="Nucleotidyltransferases domain 2"/>
    <property type="match status" value="1"/>
</dbReference>
<sequence>MPYKIFKKMKWQWIPVLTHCKPKIHDLEKLCILTGNIQSAFLVAFAENSLFERTCLKLLCQAYAESRYNPDDHITTEQLIWLAEHIGHLKVLAEKYCRGKIDRFG</sequence>
<proteinExistence type="predicted"/>